<reference evidence="3" key="1">
    <citation type="submission" date="2011-06" db="EMBL/GenBank/DDBJ databases">
        <authorList>
            <consortium name="US DOE Joint Genome Institute (JGI-PGF)"/>
            <person name="Lucas S."/>
            <person name="Han J."/>
            <person name="Lapidus A."/>
            <person name="Cheng J.-F."/>
            <person name="Goodwin L."/>
            <person name="Pitluck S."/>
            <person name="Peters L."/>
            <person name="Land M.L."/>
            <person name="Hauser L."/>
            <person name="Vogl K."/>
            <person name="Liu Z."/>
            <person name="Overmann J."/>
            <person name="Frigaard N.-U."/>
            <person name="Bryant D.A."/>
            <person name="Woyke T.J."/>
        </authorList>
    </citation>
    <scope>NUCLEOTIDE SEQUENCE [LARGE SCALE GENOMIC DNA]</scope>
    <source>
        <strain evidence="3">970</strain>
    </source>
</reference>
<evidence type="ECO:0000259" key="1">
    <source>
        <dbReference type="PROSITE" id="PS50006"/>
    </source>
</evidence>
<dbReference type="PROSITE" id="PS50006">
    <property type="entry name" value="FHA_DOMAIN"/>
    <property type="match status" value="1"/>
</dbReference>
<dbReference type="Proteomes" id="UP000002964">
    <property type="component" value="Unassembled WGS sequence"/>
</dbReference>
<dbReference type="STRING" id="631362.Thi970DRAFT_01160"/>
<keyword evidence="3" id="KW-1185">Reference proteome</keyword>
<dbReference type="Pfam" id="PF00498">
    <property type="entry name" value="FHA"/>
    <property type="match status" value="1"/>
</dbReference>
<evidence type="ECO:0000313" key="2">
    <source>
        <dbReference type="EMBL" id="EIC23489.1"/>
    </source>
</evidence>
<dbReference type="AlphaFoldDB" id="H8YYG3"/>
<evidence type="ECO:0000313" key="3">
    <source>
        <dbReference type="Proteomes" id="UP000002964"/>
    </source>
</evidence>
<gene>
    <name evidence="2" type="ORF">Thi970DRAFT_01160</name>
</gene>
<feature type="domain" description="FHA" evidence="1">
    <location>
        <begin position="103"/>
        <end position="152"/>
    </location>
</feature>
<dbReference type="CDD" id="cd00060">
    <property type="entry name" value="FHA"/>
    <property type="match status" value="1"/>
</dbReference>
<dbReference type="InterPro" id="IPR000253">
    <property type="entry name" value="FHA_dom"/>
</dbReference>
<reference evidence="2 3" key="2">
    <citation type="submission" date="2011-11" db="EMBL/GenBank/DDBJ databases">
        <authorList>
            <consortium name="US DOE Joint Genome Institute"/>
            <person name="Lucas S."/>
            <person name="Han J."/>
            <person name="Lapidus A."/>
            <person name="Cheng J.-F."/>
            <person name="Goodwin L."/>
            <person name="Pitluck S."/>
            <person name="Peters L."/>
            <person name="Ovchinnikova G."/>
            <person name="Zhang X."/>
            <person name="Detter J.C."/>
            <person name="Han C."/>
            <person name="Tapia R."/>
            <person name="Land M."/>
            <person name="Hauser L."/>
            <person name="Kyrpides N."/>
            <person name="Ivanova N."/>
            <person name="Pagani I."/>
            <person name="Vogl K."/>
            <person name="Liu Z."/>
            <person name="Overmann J."/>
            <person name="Frigaard N.-U."/>
            <person name="Bryant D."/>
            <person name="Woyke T."/>
        </authorList>
    </citation>
    <scope>NUCLEOTIDE SEQUENCE [LARGE SCALE GENOMIC DNA]</scope>
    <source>
        <strain evidence="2 3">970</strain>
    </source>
</reference>
<dbReference type="SMART" id="SM00240">
    <property type="entry name" value="FHA"/>
    <property type="match status" value="1"/>
</dbReference>
<dbReference type="EMBL" id="JH603168">
    <property type="protein sequence ID" value="EIC23489.1"/>
    <property type="molecule type" value="Genomic_DNA"/>
</dbReference>
<dbReference type="Gene3D" id="2.60.200.20">
    <property type="match status" value="1"/>
</dbReference>
<accession>H8YYG3</accession>
<dbReference type="InterPro" id="IPR050923">
    <property type="entry name" value="Cell_Proc_Reg/RNA_Proc"/>
</dbReference>
<protein>
    <submittedName>
        <fullName evidence="2">FHA domain-containing protein</fullName>
    </submittedName>
</protein>
<dbReference type="PANTHER" id="PTHR23308">
    <property type="entry name" value="NUCLEAR INHIBITOR OF PROTEIN PHOSPHATASE-1"/>
    <property type="match status" value="1"/>
</dbReference>
<dbReference type="InterPro" id="IPR008984">
    <property type="entry name" value="SMAD_FHA_dom_sf"/>
</dbReference>
<dbReference type="SUPFAM" id="SSF49879">
    <property type="entry name" value="SMAD/FHA domain"/>
    <property type="match status" value="1"/>
</dbReference>
<dbReference type="eggNOG" id="COG1716">
    <property type="taxonomic scope" value="Bacteria"/>
</dbReference>
<dbReference type="HOGENOM" id="CLU_1447034_0_0_6"/>
<organism evidence="2 3">
    <name type="scientific">Thiorhodovibrio frisius</name>
    <dbReference type="NCBI Taxonomy" id="631362"/>
    <lineage>
        <taxon>Bacteria</taxon>
        <taxon>Pseudomonadati</taxon>
        <taxon>Pseudomonadota</taxon>
        <taxon>Gammaproteobacteria</taxon>
        <taxon>Chromatiales</taxon>
        <taxon>Chromatiaceae</taxon>
        <taxon>Thiorhodovibrio</taxon>
    </lineage>
</organism>
<name>H8YYG3_9GAMM</name>
<sequence>MTGVIEALLTPSGRVNLTSLARFAKSCDSRDFTRFIKRPVLAGSSVREGMVVDPQDKKARDPNATLVCQMTASSGEASLSDVLKHAVYPLIKAPDAIRAENIFAIGRISGNDLVIPDLAISKKHALIEIRAQGYFMRDCGSKNGTRLNGEPLGEQFKELHDGWLLAFGRYEFSFLEPRSLYRRLVGD</sequence>
<proteinExistence type="predicted"/>
<dbReference type="RefSeq" id="WP_009147572.1">
    <property type="nucleotide sequence ID" value="NZ_CP121471.1"/>
</dbReference>